<sequence length="259" mass="27194">MILDEIVAHKKREVEELKLRLGLGAGGGDFASGGKGVFKKALQKPGINLIAEVKKASPSKGILKEGLNPAKLAGVYQHGGAAAISVLTDSRFFKGSREDFIAVKSTVAIPVLRKDFIIDPVQIYEAGQMGADAVLLIAAVLDGGRLKSLVELAGQLGMDALVEVHSREELVKALDSGGEIIGINNRDLRTFQVDLAVTLELAPLVPPSCVLVSESGIHTGADVKTLAQAGVHAVLVGEALVTAPHVMKKMKELLEGEEG</sequence>
<dbReference type="OrthoDB" id="9804217at2"/>
<evidence type="ECO:0000256" key="3">
    <source>
        <dbReference type="ARBA" id="ARBA00008737"/>
    </source>
</evidence>
<comment type="pathway">
    <text evidence="2 9">Amino-acid biosynthesis; L-tryptophan biosynthesis; L-tryptophan from chorismate: step 4/5.</text>
</comment>
<dbReference type="GO" id="GO:0004425">
    <property type="term" value="F:indole-3-glycerol-phosphate synthase activity"/>
    <property type="evidence" value="ECO:0007669"/>
    <property type="project" value="UniProtKB-UniRule"/>
</dbReference>
<dbReference type="Pfam" id="PF00218">
    <property type="entry name" value="IGPS"/>
    <property type="match status" value="1"/>
</dbReference>
<evidence type="ECO:0000256" key="7">
    <source>
        <dbReference type="ARBA" id="ARBA00023141"/>
    </source>
</evidence>
<reference evidence="11 12" key="1">
    <citation type="submission" date="2016-10" db="EMBL/GenBank/DDBJ databases">
        <title>Complete Genome Sequence of Peptococcaceae strain DCMF.</title>
        <authorList>
            <person name="Edwards R.J."/>
            <person name="Holland S.I."/>
            <person name="Deshpande N.P."/>
            <person name="Wong Y.K."/>
            <person name="Ertan H."/>
            <person name="Manefield M."/>
            <person name="Russell T.L."/>
            <person name="Lee M.J."/>
        </authorList>
    </citation>
    <scope>NUCLEOTIDE SEQUENCE [LARGE SCALE GENOMIC DNA]</scope>
    <source>
        <strain evidence="11 12">DCMF</strain>
    </source>
</reference>
<dbReference type="PANTHER" id="PTHR22854:SF2">
    <property type="entry name" value="INDOLE-3-GLYCEROL-PHOSPHATE SYNTHASE"/>
    <property type="match status" value="1"/>
</dbReference>
<dbReference type="SUPFAM" id="SSF51366">
    <property type="entry name" value="Ribulose-phoshate binding barrel"/>
    <property type="match status" value="1"/>
</dbReference>
<evidence type="ECO:0000313" key="11">
    <source>
        <dbReference type="EMBL" id="ATW24383.1"/>
    </source>
</evidence>
<keyword evidence="12" id="KW-1185">Reference proteome</keyword>
<evidence type="ECO:0000256" key="8">
    <source>
        <dbReference type="ARBA" id="ARBA00023239"/>
    </source>
</evidence>
<proteinExistence type="inferred from homology"/>
<dbReference type="PANTHER" id="PTHR22854">
    <property type="entry name" value="TRYPTOPHAN BIOSYNTHESIS PROTEIN"/>
    <property type="match status" value="1"/>
</dbReference>
<dbReference type="EC" id="4.1.1.48" evidence="9"/>
<dbReference type="NCBIfam" id="NF001377">
    <property type="entry name" value="PRK00278.2-4"/>
    <property type="match status" value="1"/>
</dbReference>
<evidence type="ECO:0000256" key="2">
    <source>
        <dbReference type="ARBA" id="ARBA00004696"/>
    </source>
</evidence>
<dbReference type="InterPro" id="IPR013785">
    <property type="entry name" value="Aldolase_TIM"/>
</dbReference>
<dbReference type="InterPro" id="IPR045186">
    <property type="entry name" value="Indole-3-glycerol_P_synth"/>
</dbReference>
<organism evidence="11 12">
    <name type="scientific">Formimonas warabiya</name>
    <dbReference type="NCBI Taxonomy" id="1761012"/>
    <lineage>
        <taxon>Bacteria</taxon>
        <taxon>Bacillati</taxon>
        <taxon>Bacillota</taxon>
        <taxon>Clostridia</taxon>
        <taxon>Eubacteriales</taxon>
        <taxon>Peptococcaceae</taxon>
        <taxon>Candidatus Formimonas</taxon>
    </lineage>
</organism>
<dbReference type="AlphaFoldDB" id="A0A3G1KPI7"/>
<dbReference type="GO" id="GO:0000162">
    <property type="term" value="P:L-tryptophan biosynthetic process"/>
    <property type="evidence" value="ECO:0007669"/>
    <property type="project" value="UniProtKB-UniRule"/>
</dbReference>
<evidence type="ECO:0000259" key="10">
    <source>
        <dbReference type="Pfam" id="PF00218"/>
    </source>
</evidence>
<feature type="domain" description="Indole-3-glycerol phosphate synthase" evidence="10">
    <location>
        <begin position="3"/>
        <end position="253"/>
    </location>
</feature>
<keyword evidence="6 9" id="KW-0822">Tryptophan biosynthesis</keyword>
<protein>
    <recommendedName>
        <fullName evidence="9">Indole-3-glycerol phosphate synthase</fullName>
        <shortName evidence="9">IGPS</shortName>
        <ecNumber evidence="9">4.1.1.48</ecNumber>
    </recommendedName>
</protein>
<keyword evidence="5 9" id="KW-0210">Decarboxylase</keyword>
<gene>
    <name evidence="9" type="primary">trpC</name>
    <name evidence="11" type="ORF">DCMF_05920</name>
</gene>
<dbReference type="FunFam" id="3.20.20.70:FF:000024">
    <property type="entry name" value="Indole-3-glycerol phosphate synthase"/>
    <property type="match status" value="1"/>
</dbReference>
<evidence type="ECO:0000256" key="4">
    <source>
        <dbReference type="ARBA" id="ARBA00022605"/>
    </source>
</evidence>
<comment type="catalytic activity">
    <reaction evidence="1 9">
        <text>1-(2-carboxyphenylamino)-1-deoxy-D-ribulose 5-phosphate + H(+) = (1S,2R)-1-C-(indol-3-yl)glycerol 3-phosphate + CO2 + H2O</text>
        <dbReference type="Rhea" id="RHEA:23476"/>
        <dbReference type="ChEBI" id="CHEBI:15377"/>
        <dbReference type="ChEBI" id="CHEBI:15378"/>
        <dbReference type="ChEBI" id="CHEBI:16526"/>
        <dbReference type="ChEBI" id="CHEBI:58613"/>
        <dbReference type="ChEBI" id="CHEBI:58866"/>
        <dbReference type="EC" id="4.1.1.48"/>
    </reaction>
</comment>
<keyword evidence="7 9" id="KW-0057">Aromatic amino acid biosynthesis</keyword>
<keyword evidence="8 9" id="KW-0456">Lyase</keyword>
<dbReference type="Proteomes" id="UP000323521">
    <property type="component" value="Chromosome"/>
</dbReference>
<dbReference type="UniPathway" id="UPA00035">
    <property type="reaction ID" value="UER00043"/>
</dbReference>
<evidence type="ECO:0000256" key="5">
    <source>
        <dbReference type="ARBA" id="ARBA00022793"/>
    </source>
</evidence>
<name>A0A3G1KPI7_FORW1</name>
<dbReference type="PROSITE" id="PS00614">
    <property type="entry name" value="IGPS"/>
    <property type="match status" value="1"/>
</dbReference>
<dbReference type="EMBL" id="CP017634">
    <property type="protein sequence ID" value="ATW24383.1"/>
    <property type="molecule type" value="Genomic_DNA"/>
</dbReference>
<evidence type="ECO:0000256" key="6">
    <source>
        <dbReference type="ARBA" id="ARBA00022822"/>
    </source>
</evidence>
<dbReference type="Gene3D" id="3.20.20.70">
    <property type="entry name" value="Aldolase class I"/>
    <property type="match status" value="1"/>
</dbReference>
<dbReference type="HAMAP" id="MF_00134_B">
    <property type="entry name" value="IGPS_B"/>
    <property type="match status" value="1"/>
</dbReference>
<dbReference type="GO" id="GO:0004640">
    <property type="term" value="F:phosphoribosylanthranilate isomerase activity"/>
    <property type="evidence" value="ECO:0007669"/>
    <property type="project" value="TreeGrafter"/>
</dbReference>
<evidence type="ECO:0000313" key="12">
    <source>
        <dbReference type="Proteomes" id="UP000323521"/>
    </source>
</evidence>
<dbReference type="RefSeq" id="WP_148133573.1">
    <property type="nucleotide sequence ID" value="NZ_CP017634.1"/>
</dbReference>
<dbReference type="InterPro" id="IPR013798">
    <property type="entry name" value="Indole-3-glycerol_P_synth_dom"/>
</dbReference>
<accession>A0A3G1KPI7</accession>
<evidence type="ECO:0000256" key="1">
    <source>
        <dbReference type="ARBA" id="ARBA00001633"/>
    </source>
</evidence>
<dbReference type="InterPro" id="IPR001468">
    <property type="entry name" value="Indole-3-GlycerolPSynthase_CS"/>
</dbReference>
<dbReference type="KEGG" id="fwa:DCMF_05920"/>
<comment type="similarity">
    <text evidence="3 9">Belongs to the TrpC family.</text>
</comment>
<dbReference type="InterPro" id="IPR011060">
    <property type="entry name" value="RibuloseP-bd_barrel"/>
</dbReference>
<evidence type="ECO:0000256" key="9">
    <source>
        <dbReference type="HAMAP-Rule" id="MF_00134"/>
    </source>
</evidence>
<dbReference type="HAMAP" id="MF_00134_A">
    <property type="entry name" value="IGPS_A"/>
    <property type="match status" value="1"/>
</dbReference>
<keyword evidence="4 9" id="KW-0028">Amino-acid biosynthesis</keyword>
<dbReference type="CDD" id="cd00331">
    <property type="entry name" value="IGPS"/>
    <property type="match status" value="1"/>
</dbReference>